<evidence type="ECO:0000256" key="1">
    <source>
        <dbReference type="ARBA" id="ARBA00004651"/>
    </source>
</evidence>
<feature type="transmembrane region" description="Helical" evidence="7">
    <location>
        <begin position="269"/>
        <end position="286"/>
    </location>
</feature>
<comment type="subcellular location">
    <subcellularLocation>
        <location evidence="1">Cell membrane</location>
        <topology evidence="1">Multi-pass membrane protein</topology>
    </subcellularLocation>
</comment>
<name>A0ABX1Y220_9BACL</name>
<dbReference type="PANTHER" id="PTHR34390:SF2">
    <property type="entry name" value="SUCCINATE TRANSPORTER SUBUNIT YJJP-RELATED"/>
    <property type="match status" value="1"/>
</dbReference>
<evidence type="ECO:0000313" key="9">
    <source>
        <dbReference type="EMBL" id="NOU74105.1"/>
    </source>
</evidence>
<comment type="similarity">
    <text evidence="6">Belongs to the ThrE exporter (TC 2.A.79) family.</text>
</comment>
<sequence>MIIDIVSGCKFILGFSKESVIYYTFGKYFFRSEQTMAYPAVTNYEIAQVCLLAGKIMLENGGETYRVEDTMTHVAEAFGVPNSHSFVTPTGIIFSIDGPEQTTRLIRISARSTDLRKVTVVNAISRRISQGELTPEEAYRLLEEIDMAQMRYPAWFQILSAAIASGCFLIMFQGEWHDFLPAFVAGGAGLAFLNYFNRLVPIKFFAEFLASLLIGTMAFLFVKVGFGHALDTIIIGSVMPLVPGLLITNAVRDLMAGHFVSGVSKGAEAFLTAFAIGAGIAFVLSFNNGVGI</sequence>
<accession>A0ABX1Y220</accession>
<protein>
    <submittedName>
        <fullName evidence="9">Threonine/serine exporter</fullName>
    </submittedName>
</protein>
<organism evidence="9 10">
    <name type="scientific">Paenibacillus phytorum</name>
    <dbReference type="NCBI Taxonomy" id="2654977"/>
    <lineage>
        <taxon>Bacteria</taxon>
        <taxon>Bacillati</taxon>
        <taxon>Bacillota</taxon>
        <taxon>Bacilli</taxon>
        <taxon>Bacillales</taxon>
        <taxon>Paenibacillaceae</taxon>
        <taxon>Paenibacillus</taxon>
    </lineage>
</organism>
<evidence type="ECO:0000256" key="4">
    <source>
        <dbReference type="ARBA" id="ARBA00022989"/>
    </source>
</evidence>
<evidence type="ECO:0000256" key="3">
    <source>
        <dbReference type="ARBA" id="ARBA00022692"/>
    </source>
</evidence>
<keyword evidence="3 7" id="KW-0812">Transmembrane</keyword>
<feature type="transmembrane region" description="Helical" evidence="7">
    <location>
        <begin position="154"/>
        <end position="173"/>
    </location>
</feature>
<keyword evidence="4 7" id="KW-1133">Transmembrane helix</keyword>
<reference evidence="9 10" key="1">
    <citation type="submission" date="2019-10" db="EMBL/GenBank/DDBJ databases">
        <title>Description of Paenibacillus terrestris sp. nov.</title>
        <authorList>
            <person name="Carlier A."/>
            <person name="Qi S."/>
        </authorList>
    </citation>
    <scope>NUCLEOTIDE SEQUENCE [LARGE SCALE GENOMIC DNA]</scope>
    <source>
        <strain evidence="9 10">LMG 31458</strain>
    </source>
</reference>
<keyword evidence="2" id="KW-1003">Cell membrane</keyword>
<evidence type="ECO:0000256" key="7">
    <source>
        <dbReference type="SAM" id="Phobius"/>
    </source>
</evidence>
<evidence type="ECO:0000256" key="6">
    <source>
        <dbReference type="ARBA" id="ARBA00034125"/>
    </source>
</evidence>
<keyword evidence="10" id="KW-1185">Reference proteome</keyword>
<gene>
    <name evidence="9" type="ORF">GC098_22355</name>
</gene>
<feature type="domain" description="Threonine/serine exporter-like N-terminal" evidence="8">
    <location>
        <begin position="49"/>
        <end position="286"/>
    </location>
</feature>
<feature type="transmembrane region" description="Helical" evidence="7">
    <location>
        <begin position="204"/>
        <end position="222"/>
    </location>
</feature>
<dbReference type="InterPro" id="IPR050539">
    <property type="entry name" value="ThrE_Dicarb/AminoAcid_Exp"/>
</dbReference>
<evidence type="ECO:0000313" key="10">
    <source>
        <dbReference type="Proteomes" id="UP000616779"/>
    </source>
</evidence>
<evidence type="ECO:0000256" key="5">
    <source>
        <dbReference type="ARBA" id="ARBA00023136"/>
    </source>
</evidence>
<evidence type="ECO:0000259" key="8">
    <source>
        <dbReference type="Pfam" id="PF06738"/>
    </source>
</evidence>
<keyword evidence="5 7" id="KW-0472">Membrane</keyword>
<proteinExistence type="inferred from homology"/>
<evidence type="ECO:0000256" key="2">
    <source>
        <dbReference type="ARBA" id="ARBA00022475"/>
    </source>
</evidence>
<feature type="transmembrane region" description="Helical" evidence="7">
    <location>
        <begin position="179"/>
        <end position="197"/>
    </location>
</feature>
<comment type="caution">
    <text evidence="9">The sequence shown here is derived from an EMBL/GenBank/DDBJ whole genome shotgun (WGS) entry which is preliminary data.</text>
</comment>
<dbReference type="EMBL" id="WHOA01000148">
    <property type="protein sequence ID" value="NOU74105.1"/>
    <property type="molecule type" value="Genomic_DNA"/>
</dbReference>
<dbReference type="PANTHER" id="PTHR34390">
    <property type="entry name" value="UPF0442 PROTEIN YJJB-RELATED"/>
    <property type="match status" value="1"/>
</dbReference>
<dbReference type="InterPro" id="IPR010619">
    <property type="entry name" value="ThrE-like_N"/>
</dbReference>
<dbReference type="Pfam" id="PF06738">
    <property type="entry name" value="ThrE"/>
    <property type="match status" value="1"/>
</dbReference>
<dbReference type="Proteomes" id="UP000616779">
    <property type="component" value="Unassembled WGS sequence"/>
</dbReference>